<dbReference type="RefSeq" id="WP_241309875.1">
    <property type="nucleotide sequence ID" value="NZ_JAKYXJ010000004.1"/>
</dbReference>
<gene>
    <name evidence="3" type="ORF">V2E39_00005</name>
</gene>
<evidence type="ECO:0000313" key="4">
    <source>
        <dbReference type="Proteomes" id="UP001350005"/>
    </source>
</evidence>
<feature type="region of interest" description="Disordered" evidence="1">
    <location>
        <begin position="216"/>
        <end position="242"/>
    </location>
</feature>
<dbReference type="InterPro" id="IPR028913">
    <property type="entry name" value="Tox-MPTase3_dom"/>
</dbReference>
<proteinExistence type="predicted"/>
<name>A0ABU7QT66_9FLAO</name>
<dbReference type="Pfam" id="PF15639">
    <property type="entry name" value="Tox-MPTase3"/>
    <property type="match status" value="1"/>
</dbReference>
<comment type="caution">
    <text evidence="3">The sequence shown here is derived from an EMBL/GenBank/DDBJ whole genome shotgun (WGS) entry which is preliminary data.</text>
</comment>
<reference evidence="3 4" key="1">
    <citation type="submission" date="2024-01" db="EMBL/GenBank/DDBJ databases">
        <title>Whole genome of Chryseobacterium arthrosphaerae NNCa 2741.</title>
        <authorList>
            <person name="Boriskina E.V."/>
            <person name="Gordinskaya N.A."/>
            <person name="Kropotov V.S."/>
            <person name="Alekseeva A.E."/>
            <person name="Makhova M.A."/>
            <person name="Kryazhev D.V."/>
            <person name="Shkurkina I.S."/>
        </authorList>
    </citation>
    <scope>NUCLEOTIDE SEQUENCE [LARGE SCALE GENOMIC DNA]</scope>
    <source>
        <strain evidence="3 4">NNCa 2741</strain>
    </source>
</reference>
<protein>
    <recommendedName>
        <fullName evidence="2">Tox-MPTase3 domain-containing protein</fullName>
    </recommendedName>
</protein>
<dbReference type="PROSITE" id="PS51257">
    <property type="entry name" value="PROKAR_LIPOPROTEIN"/>
    <property type="match status" value="1"/>
</dbReference>
<keyword evidence="4" id="KW-1185">Reference proteome</keyword>
<feature type="domain" description="Tox-MPTase3" evidence="2">
    <location>
        <begin position="374"/>
        <end position="508"/>
    </location>
</feature>
<evidence type="ECO:0000313" key="3">
    <source>
        <dbReference type="EMBL" id="MEE6125762.1"/>
    </source>
</evidence>
<dbReference type="Proteomes" id="UP001350005">
    <property type="component" value="Unassembled WGS sequence"/>
</dbReference>
<organism evidence="3 4">
    <name type="scientific">Chryseobacterium arthrosphaerae</name>
    <dbReference type="NCBI Taxonomy" id="651561"/>
    <lineage>
        <taxon>Bacteria</taxon>
        <taxon>Pseudomonadati</taxon>
        <taxon>Bacteroidota</taxon>
        <taxon>Flavobacteriia</taxon>
        <taxon>Flavobacteriales</taxon>
        <taxon>Weeksellaceae</taxon>
        <taxon>Chryseobacterium group</taxon>
        <taxon>Chryseobacterium</taxon>
    </lineage>
</organism>
<evidence type="ECO:0000259" key="2">
    <source>
        <dbReference type="Pfam" id="PF15639"/>
    </source>
</evidence>
<sequence length="524" mass="59797">MIKIYFIMLCALSGVLLSCKTELESNEHIFDPDKGKGNIISFQTMQKSLGDKNISNEIKILDKFSLSKEEEITDFVIDKSKIIAIENSSTDIHYSMVLYPKLSKDKNVFYNLIIRKTHGKISKVIYKYTPDKDWFNDYNNKIYRMYKGKIDLVYNESIHSSNVLKSASCYEQYLEIPCEFGYYHDDAHCESSGSTKIKITICQDMGGSPTISYGSDNGYSEGSGSGGTLVTPQSLEEPMPNGNEYNNAYQTFKTSIRFSFEERQWLSLHNNESLNLFWYTYNMTDQNKAMTLAKKYIQLAIVGKNNFSYLPFSWVMNFIIENPTVYPEQFKDWFLTNSSKEVLQQIALENPATILNYESISSPSFKMRRIDQLKYPKFTTIIKNLKTEIQNNPTTLNRLVQLTGLTESQVLENLTFGQGPTIKLIPNLMGPSGPNYGNFDHSNPTYININLDFVLGLEQASLSTTRHATAFLLAITVLHEFIHFGNYISGYDTNGNEMGNLFEILTYGIIVTHLNAGNYIIQLK</sequence>
<evidence type="ECO:0000256" key="1">
    <source>
        <dbReference type="SAM" id="MobiDB-lite"/>
    </source>
</evidence>
<dbReference type="EMBL" id="JAZGJU010000001">
    <property type="protein sequence ID" value="MEE6125762.1"/>
    <property type="molecule type" value="Genomic_DNA"/>
</dbReference>
<accession>A0ABU7QT66</accession>